<dbReference type="GO" id="GO:0006313">
    <property type="term" value="P:DNA transposition"/>
    <property type="evidence" value="ECO:0007669"/>
    <property type="project" value="InterPro"/>
</dbReference>
<dbReference type="EMBL" id="LWMV01000202">
    <property type="protein sequence ID" value="KZX10814.1"/>
    <property type="molecule type" value="Genomic_DNA"/>
</dbReference>
<protein>
    <recommendedName>
        <fullName evidence="1">Transposase IS4-like domain-containing protein</fullName>
    </recommendedName>
</protein>
<dbReference type="Proteomes" id="UP000077245">
    <property type="component" value="Unassembled WGS sequence"/>
</dbReference>
<evidence type="ECO:0000313" key="3">
    <source>
        <dbReference type="Proteomes" id="UP000077245"/>
    </source>
</evidence>
<organism evidence="2 3">
    <name type="scientific">Methanobrevibacter curvatus</name>
    <dbReference type="NCBI Taxonomy" id="49547"/>
    <lineage>
        <taxon>Archaea</taxon>
        <taxon>Methanobacteriati</taxon>
        <taxon>Methanobacteriota</taxon>
        <taxon>Methanomada group</taxon>
        <taxon>Methanobacteria</taxon>
        <taxon>Methanobacteriales</taxon>
        <taxon>Methanobacteriaceae</taxon>
        <taxon>Methanobrevibacter</taxon>
    </lineage>
</organism>
<dbReference type="GO" id="GO:0003677">
    <property type="term" value="F:DNA binding"/>
    <property type="evidence" value="ECO:0007669"/>
    <property type="project" value="InterPro"/>
</dbReference>
<sequence length="283" mass="33389">MLKSYLTILKNLIKNERETFVLEKNKFTRNHKMSFEDVVYYILGNKGKTIVLEIEDYFNEKFGDDEIPISKQALSERRSFLDWKIFKRTDTDALTDFYSTKSDYLEDFKEYYVLTIDGSPVDLPNAKITREEFGVQLRALKEAESPKARISTLCDVKNDFIIDSTISPMSIGEHTLAQENIEKSSKTIDLKKAIIIFDRLYPSTELYLKLIEKESKFIFRLKKTDYIHEKKYMKTDDEYTDIKLNATRTQSIKNNQLKEKTKEIKSLNLRIVNVKQKQEKLKH</sequence>
<dbReference type="InterPro" id="IPR002559">
    <property type="entry name" value="Transposase_11"/>
</dbReference>
<dbReference type="OrthoDB" id="77044at2157"/>
<comment type="caution">
    <text evidence="2">The sequence shown here is derived from an EMBL/GenBank/DDBJ whole genome shotgun (WGS) entry which is preliminary data.</text>
</comment>
<accession>A0A165ZJN9</accession>
<proteinExistence type="predicted"/>
<keyword evidence="3" id="KW-1185">Reference proteome</keyword>
<evidence type="ECO:0000313" key="2">
    <source>
        <dbReference type="EMBL" id="KZX10814.1"/>
    </source>
</evidence>
<dbReference type="AlphaFoldDB" id="A0A165ZJN9"/>
<reference evidence="2 3" key="1">
    <citation type="submission" date="2016-04" db="EMBL/GenBank/DDBJ databases">
        <title>Genome sequence of Methanobrevibacter curvatus DSM 11111.</title>
        <authorList>
            <person name="Poehlein A."/>
            <person name="Seedorf H."/>
            <person name="Daniel R."/>
        </authorList>
    </citation>
    <scope>NUCLEOTIDE SEQUENCE [LARGE SCALE GENOMIC DNA]</scope>
    <source>
        <strain evidence="2 3">DSM 11111</strain>
    </source>
</reference>
<dbReference type="RefSeq" id="WP_067092451.1">
    <property type="nucleotide sequence ID" value="NZ_LWMV01000202.1"/>
</dbReference>
<feature type="domain" description="Transposase IS4-like" evidence="1">
    <location>
        <begin position="111"/>
        <end position="269"/>
    </location>
</feature>
<name>A0A165ZJN9_9EURY</name>
<evidence type="ECO:0000259" key="1">
    <source>
        <dbReference type="Pfam" id="PF01609"/>
    </source>
</evidence>
<dbReference type="GO" id="GO:0004803">
    <property type="term" value="F:transposase activity"/>
    <property type="evidence" value="ECO:0007669"/>
    <property type="project" value="InterPro"/>
</dbReference>
<dbReference type="PATRIC" id="fig|49547.3.peg.1772"/>
<dbReference type="STRING" id="49547.MBCUR_16640"/>
<gene>
    <name evidence="2" type="ORF">MBCUR_16640</name>
</gene>
<dbReference type="Pfam" id="PF01609">
    <property type="entry name" value="DDE_Tnp_1"/>
    <property type="match status" value="1"/>
</dbReference>